<evidence type="ECO:0000256" key="1">
    <source>
        <dbReference type="ARBA" id="ARBA00004141"/>
    </source>
</evidence>
<accession>A0A815L9I2</accession>
<dbReference type="GO" id="GO:0004930">
    <property type="term" value="F:G protein-coupled receptor activity"/>
    <property type="evidence" value="ECO:0007669"/>
    <property type="project" value="UniProtKB-KW"/>
</dbReference>
<evidence type="ECO:0000256" key="6">
    <source>
        <dbReference type="ARBA" id="ARBA00023170"/>
    </source>
</evidence>
<comment type="subcellular location">
    <subcellularLocation>
        <location evidence="1">Membrane</location>
        <topology evidence="1">Multi-pass membrane protein</topology>
    </subcellularLocation>
</comment>
<feature type="transmembrane region" description="Helical" evidence="8">
    <location>
        <begin position="20"/>
        <end position="40"/>
    </location>
</feature>
<dbReference type="GO" id="GO:0005886">
    <property type="term" value="C:plasma membrane"/>
    <property type="evidence" value="ECO:0007669"/>
    <property type="project" value="TreeGrafter"/>
</dbReference>
<dbReference type="SUPFAM" id="SSF81321">
    <property type="entry name" value="Family A G protein-coupled receptor-like"/>
    <property type="match status" value="1"/>
</dbReference>
<evidence type="ECO:0000256" key="2">
    <source>
        <dbReference type="ARBA" id="ARBA00022692"/>
    </source>
</evidence>
<sequence>MEQLILAQQILFITDKYKFYAGIFNLIVGLIGNIGIILVFTTLRLFRGNQSAFYFITESISDIGLFLALNIPRFAGRILGYDPVQTSIVWCKIQNMALQACALYSLFTICFLSFDQYLSTNVRPSWRQKSTLKLAHVLTSVGMCFALLHSSTVFIIYEIQSSLGCNVYNPIAKNYYSFFYLPILANILPLAFTVTSSLLAYRNVRRIVRLQLPVIRRRLDRQMTTIILVRVIVMVVLGFPYIIISQYAMRLNITENNYLEIAIVSLLSAIFASLLHANFTVNFYVFLIVSSRFRRQTKTILVKKCWRSIKSCFNQRPTTIRMNQISPETPPPSVCHNGEVFLSKLFQSYTIYLNHYFKFHHIHYSATCYTSLTLSMTMLTINDYLDGLHCLHEAQKVNATTEEIIFKLRLYLEDKVGDQHILNTILTLIKTENIIDFSNYKKFEYCTSLLPLFMIFICLENSFIEQK</sequence>
<dbReference type="Gene3D" id="1.20.1070.10">
    <property type="entry name" value="Rhodopsin 7-helix transmembrane proteins"/>
    <property type="match status" value="1"/>
</dbReference>
<feature type="transmembrane region" description="Helical" evidence="8">
    <location>
        <begin position="227"/>
        <end position="249"/>
    </location>
</feature>
<evidence type="ECO:0000313" key="10">
    <source>
        <dbReference type="EMBL" id="CAF1406187.1"/>
    </source>
</evidence>
<feature type="transmembrane region" description="Helical" evidence="8">
    <location>
        <begin position="177"/>
        <end position="201"/>
    </location>
</feature>
<dbReference type="AlphaFoldDB" id="A0A815L9I2"/>
<dbReference type="PANTHER" id="PTHR24243:SF230">
    <property type="entry name" value="G-PROTEIN COUPLED RECEPTORS FAMILY 1 PROFILE DOMAIN-CONTAINING PROTEIN"/>
    <property type="match status" value="1"/>
</dbReference>
<name>A0A815L9I2_9BILA</name>
<dbReference type="InterPro" id="IPR000276">
    <property type="entry name" value="GPCR_Rhodpsn"/>
</dbReference>
<comment type="caution">
    <text evidence="10">The sequence shown here is derived from an EMBL/GenBank/DDBJ whole genome shotgun (WGS) entry which is preliminary data.</text>
</comment>
<dbReference type="Pfam" id="PF00001">
    <property type="entry name" value="7tm_1"/>
    <property type="match status" value="1"/>
</dbReference>
<dbReference type="InterPro" id="IPR017452">
    <property type="entry name" value="GPCR_Rhodpsn_7TM"/>
</dbReference>
<evidence type="ECO:0000259" key="9">
    <source>
        <dbReference type="PROSITE" id="PS50262"/>
    </source>
</evidence>
<keyword evidence="6" id="KW-0675">Receptor</keyword>
<dbReference type="PANTHER" id="PTHR24243">
    <property type="entry name" value="G-PROTEIN COUPLED RECEPTOR"/>
    <property type="match status" value="1"/>
</dbReference>
<evidence type="ECO:0000256" key="8">
    <source>
        <dbReference type="SAM" id="Phobius"/>
    </source>
</evidence>
<keyword evidence="4" id="KW-0297">G-protein coupled receptor</keyword>
<protein>
    <recommendedName>
        <fullName evidence="9">G-protein coupled receptors family 1 profile domain-containing protein</fullName>
    </recommendedName>
</protein>
<dbReference type="PROSITE" id="PS50262">
    <property type="entry name" value="G_PROTEIN_RECEP_F1_2"/>
    <property type="match status" value="1"/>
</dbReference>
<evidence type="ECO:0000256" key="3">
    <source>
        <dbReference type="ARBA" id="ARBA00022989"/>
    </source>
</evidence>
<proteinExistence type="predicted"/>
<evidence type="ECO:0000256" key="5">
    <source>
        <dbReference type="ARBA" id="ARBA00023136"/>
    </source>
</evidence>
<keyword evidence="7" id="KW-0807">Transducer</keyword>
<feature type="transmembrane region" description="Helical" evidence="8">
    <location>
        <begin position="261"/>
        <end position="289"/>
    </location>
</feature>
<keyword evidence="2 8" id="KW-0812">Transmembrane</keyword>
<evidence type="ECO:0000313" key="11">
    <source>
        <dbReference type="Proteomes" id="UP000663889"/>
    </source>
</evidence>
<evidence type="ECO:0000256" key="7">
    <source>
        <dbReference type="ARBA" id="ARBA00023224"/>
    </source>
</evidence>
<feature type="domain" description="G-protein coupled receptors family 1 profile" evidence="9">
    <location>
        <begin position="32"/>
        <end position="286"/>
    </location>
</feature>
<feature type="transmembrane region" description="Helical" evidence="8">
    <location>
        <begin position="134"/>
        <end position="157"/>
    </location>
</feature>
<organism evidence="10 11">
    <name type="scientific">Rotaria sordida</name>
    <dbReference type="NCBI Taxonomy" id="392033"/>
    <lineage>
        <taxon>Eukaryota</taxon>
        <taxon>Metazoa</taxon>
        <taxon>Spiralia</taxon>
        <taxon>Gnathifera</taxon>
        <taxon>Rotifera</taxon>
        <taxon>Eurotatoria</taxon>
        <taxon>Bdelloidea</taxon>
        <taxon>Philodinida</taxon>
        <taxon>Philodinidae</taxon>
        <taxon>Rotaria</taxon>
    </lineage>
</organism>
<keyword evidence="3 8" id="KW-1133">Transmembrane helix</keyword>
<dbReference type="Proteomes" id="UP000663889">
    <property type="component" value="Unassembled WGS sequence"/>
</dbReference>
<dbReference type="EMBL" id="CAJNOU010003719">
    <property type="protein sequence ID" value="CAF1406187.1"/>
    <property type="molecule type" value="Genomic_DNA"/>
</dbReference>
<keyword evidence="5 8" id="KW-0472">Membrane</keyword>
<feature type="transmembrane region" description="Helical" evidence="8">
    <location>
        <begin position="96"/>
        <end position="114"/>
    </location>
</feature>
<reference evidence="10" key="1">
    <citation type="submission" date="2021-02" db="EMBL/GenBank/DDBJ databases">
        <authorList>
            <person name="Nowell W R."/>
        </authorList>
    </citation>
    <scope>NUCLEOTIDE SEQUENCE</scope>
</reference>
<gene>
    <name evidence="10" type="ORF">SEV965_LOCUS31666</name>
</gene>
<evidence type="ECO:0000256" key="4">
    <source>
        <dbReference type="ARBA" id="ARBA00023040"/>
    </source>
</evidence>